<proteinExistence type="predicted"/>
<dbReference type="EMBL" id="CP069025">
    <property type="protein sequence ID" value="QRC93203.1"/>
    <property type="molecule type" value="Genomic_DNA"/>
</dbReference>
<dbReference type="VEuPathDB" id="FungiDB:JI435_034510"/>
<dbReference type="InterPro" id="IPR019835">
    <property type="entry name" value="SWIB_domain"/>
</dbReference>
<reference evidence="5" key="1">
    <citation type="journal article" date="2021" name="BMC Genomics">
        <title>Chromosome-level genome assembly and manually-curated proteome of model necrotroph Parastagonospora nodorum Sn15 reveals a genome-wide trove of candidate effector homologs, and redundancy of virulence-related functions within an accessory chromosome.</title>
        <authorList>
            <person name="Bertazzoni S."/>
            <person name="Jones D.A.B."/>
            <person name="Phan H.T."/>
            <person name="Tan K.-C."/>
            <person name="Hane J.K."/>
        </authorList>
    </citation>
    <scope>NUCLEOTIDE SEQUENCE [LARGE SCALE GENOMIC DNA]</scope>
    <source>
        <strain evidence="5">SN15 / ATCC MYA-4574 / FGSC 10173)</strain>
    </source>
</reference>
<dbReference type="Pfam" id="PF02201">
    <property type="entry name" value="SWIB"/>
    <property type="match status" value="1"/>
</dbReference>
<dbReference type="InterPro" id="IPR036885">
    <property type="entry name" value="SWIB_MDM2_dom_sf"/>
</dbReference>
<feature type="compositionally biased region" description="Basic residues" evidence="1">
    <location>
        <begin position="145"/>
        <end position="163"/>
    </location>
</feature>
<name>A0A7U2EU98_PHANO</name>
<protein>
    <recommendedName>
        <fullName evidence="6">DM2 domain-containing protein</fullName>
    </recommendedName>
</protein>
<organism evidence="4 5">
    <name type="scientific">Phaeosphaeria nodorum (strain SN15 / ATCC MYA-4574 / FGSC 10173)</name>
    <name type="common">Glume blotch fungus</name>
    <name type="synonym">Parastagonospora nodorum</name>
    <dbReference type="NCBI Taxonomy" id="321614"/>
    <lineage>
        <taxon>Eukaryota</taxon>
        <taxon>Fungi</taxon>
        <taxon>Dikarya</taxon>
        <taxon>Ascomycota</taxon>
        <taxon>Pezizomycotina</taxon>
        <taxon>Dothideomycetes</taxon>
        <taxon>Pleosporomycetidae</taxon>
        <taxon>Pleosporales</taxon>
        <taxon>Pleosporineae</taxon>
        <taxon>Phaeosphaeriaceae</taxon>
        <taxon>Parastagonospora</taxon>
    </lineage>
</organism>
<gene>
    <name evidence="4" type="ORF">JI435_034510</name>
</gene>
<dbReference type="OrthoDB" id="10251073at2759"/>
<evidence type="ECO:0008006" key="6">
    <source>
        <dbReference type="Google" id="ProtNLM"/>
    </source>
</evidence>
<dbReference type="SUPFAM" id="SSF47592">
    <property type="entry name" value="SWIB/MDM2 domain"/>
    <property type="match status" value="1"/>
</dbReference>
<dbReference type="OMA" id="KVWQYIR"/>
<dbReference type="PANTHER" id="PTHR13844">
    <property type="entry name" value="SWI/SNF-RELATED MATRIX-ASSOCIATED ACTIN-DEPENDENT REGULATOR OF CHROMATIN SUBFAMILY D"/>
    <property type="match status" value="1"/>
</dbReference>
<dbReference type="Gene3D" id="1.10.10.60">
    <property type="entry name" value="Homeodomain-like"/>
    <property type="match status" value="1"/>
</dbReference>
<feature type="region of interest" description="Disordered" evidence="1">
    <location>
        <begin position="62"/>
        <end position="194"/>
    </location>
</feature>
<dbReference type="Gene3D" id="1.10.245.10">
    <property type="entry name" value="SWIB/MDM2 domain"/>
    <property type="match status" value="1"/>
</dbReference>
<dbReference type="Proteomes" id="UP000663193">
    <property type="component" value="Chromosome 3"/>
</dbReference>
<dbReference type="InterPro" id="IPR014876">
    <property type="entry name" value="DEK_C"/>
</dbReference>
<evidence type="ECO:0000313" key="5">
    <source>
        <dbReference type="Proteomes" id="UP000663193"/>
    </source>
</evidence>
<sequence>MAESLAPDVEASYSAIIDEILRASDLNTISAKRIRKGLQERVEHDTTHQKDAITDLIMKRFDAFNSSNPSPPSPSDPIPTVENGTSTSSAKRSPASESALSDLEDAAPPKKKTKKTRPKEDDDAAYARRLQQEENSRMRSTRGGNTKKRAPLPKKKTKKKSSNKVKDEDDSDIASGSGAEKKSPSKKGGFHKPMALSPALSSLLNETQLSRPQTVKKIWEYVKQRDLQDPADKRQIRCDDAMRAVFKQDRVHMFTMNKILNQNLYAVDEITAPPATVGVDVDVEA</sequence>
<dbReference type="PROSITE" id="PS51925">
    <property type="entry name" value="SWIB_MDM2"/>
    <property type="match status" value="1"/>
</dbReference>
<feature type="domain" description="DM2" evidence="2">
    <location>
        <begin position="189"/>
        <end position="266"/>
    </location>
</feature>
<dbReference type="AlphaFoldDB" id="A0A7U2EU98"/>
<dbReference type="Pfam" id="PF08766">
    <property type="entry name" value="DEK_C"/>
    <property type="match status" value="1"/>
</dbReference>
<evidence type="ECO:0000259" key="2">
    <source>
        <dbReference type="PROSITE" id="PS51925"/>
    </source>
</evidence>
<dbReference type="PROSITE" id="PS51998">
    <property type="entry name" value="DEK_C"/>
    <property type="match status" value="1"/>
</dbReference>
<accession>A0A7U2EU98</accession>
<dbReference type="SUPFAM" id="SSF109715">
    <property type="entry name" value="DEK C-terminal domain"/>
    <property type="match status" value="1"/>
</dbReference>
<evidence type="ECO:0000256" key="1">
    <source>
        <dbReference type="SAM" id="MobiDB-lite"/>
    </source>
</evidence>
<evidence type="ECO:0000259" key="3">
    <source>
        <dbReference type="PROSITE" id="PS51998"/>
    </source>
</evidence>
<dbReference type="InterPro" id="IPR003121">
    <property type="entry name" value="SWIB_MDM2_domain"/>
</dbReference>
<dbReference type="SMART" id="SM00151">
    <property type="entry name" value="SWIB"/>
    <property type="match status" value="1"/>
</dbReference>
<feature type="domain" description="DEK-C" evidence="3">
    <location>
        <begin position="7"/>
        <end position="62"/>
    </location>
</feature>
<feature type="compositionally biased region" description="Polar residues" evidence="1">
    <location>
        <begin position="82"/>
        <end position="99"/>
    </location>
</feature>
<evidence type="ECO:0000313" key="4">
    <source>
        <dbReference type="EMBL" id="QRC93203.1"/>
    </source>
</evidence>
<dbReference type="CDD" id="cd10567">
    <property type="entry name" value="SWIB-MDM2_like"/>
    <property type="match status" value="1"/>
</dbReference>
<keyword evidence="5" id="KW-1185">Reference proteome</keyword>